<dbReference type="InterPro" id="IPR001452">
    <property type="entry name" value="SH3_domain"/>
</dbReference>
<dbReference type="InterPro" id="IPR036028">
    <property type="entry name" value="SH3-like_dom_sf"/>
</dbReference>
<dbReference type="PROSITE" id="PS50216">
    <property type="entry name" value="DHHC"/>
    <property type="match status" value="1"/>
</dbReference>
<dbReference type="InterPro" id="IPR001594">
    <property type="entry name" value="Palmitoyltrfase_DHHC"/>
</dbReference>
<name>A0AAN9ZDJ8_9ORTH</name>
<evidence type="ECO:0000313" key="11">
    <source>
        <dbReference type="EMBL" id="KAK7871167.1"/>
    </source>
</evidence>
<evidence type="ECO:0000256" key="6">
    <source>
        <dbReference type="ARBA" id="ARBA00023136"/>
    </source>
</evidence>
<comment type="subcellular location">
    <subcellularLocation>
        <location evidence="1">Membrane</location>
        <topology evidence="1">Multi-pass membrane protein</topology>
    </subcellularLocation>
</comment>
<proteinExistence type="inferred from homology"/>
<dbReference type="EMBL" id="JAZDUA010000043">
    <property type="protein sequence ID" value="KAK7871167.1"/>
    <property type="molecule type" value="Genomic_DNA"/>
</dbReference>
<keyword evidence="12" id="KW-1185">Reference proteome</keyword>
<feature type="transmembrane region" description="Helical" evidence="9">
    <location>
        <begin position="20"/>
        <end position="43"/>
    </location>
</feature>
<dbReference type="PROSITE" id="PS50002">
    <property type="entry name" value="SH3"/>
    <property type="match status" value="1"/>
</dbReference>
<dbReference type="SUPFAM" id="SSF50044">
    <property type="entry name" value="SH3-domain"/>
    <property type="match status" value="1"/>
</dbReference>
<keyword evidence="5 9" id="KW-1133">Transmembrane helix</keyword>
<evidence type="ECO:0000256" key="5">
    <source>
        <dbReference type="ARBA" id="ARBA00022989"/>
    </source>
</evidence>
<evidence type="ECO:0000259" key="10">
    <source>
        <dbReference type="PROSITE" id="PS50002"/>
    </source>
</evidence>
<dbReference type="GO" id="GO:0016020">
    <property type="term" value="C:membrane"/>
    <property type="evidence" value="ECO:0007669"/>
    <property type="project" value="UniProtKB-SubCell"/>
</dbReference>
<dbReference type="Proteomes" id="UP001378592">
    <property type="component" value="Unassembled WGS sequence"/>
</dbReference>
<evidence type="ECO:0000313" key="12">
    <source>
        <dbReference type="Proteomes" id="UP001378592"/>
    </source>
</evidence>
<sequence length="392" mass="45367">MNVTIALTMFWVPVRRICHWGPLTALGIIKCVTFMTVHCSSMWWPPTDTIGGCLNSGIFLVFSLLTLYNFLNAIYEGPGYLPLHWRPEKEEAEEFLQYCNTCEGYKAPRSHHCRKCKRCVMKMDHHCPWINNCVGHLNHTHFTLFLFFAVCGCLQASVVLSCSLYRAINRVWYLYYGTGHEPIVYLSMSTLAFCVFCLGLSIGVVLAVGMLLYFQMRAILRNQTGIEDWIVEKAKHRRLGSDSVFIYPYNLGWKKNFIQVINLSCTPAGDGIEWPVCAGCDQYSLTREQQEQKAEKRVRARPYQAISDYSGSWVPITQGWRVLCHPPFTDEPRIRLHRGDNVMVTRWRRYWLFGERLLNDETAPRQRGWFPRRCVVEVDGGSGEPVPDRKRK</sequence>
<keyword evidence="7 9" id="KW-0012">Acyltransferase</keyword>
<comment type="similarity">
    <text evidence="9">Belongs to the DHHC palmitoyltransferase family.</text>
</comment>
<organism evidence="11 12">
    <name type="scientific">Gryllus longicercus</name>
    <dbReference type="NCBI Taxonomy" id="2509291"/>
    <lineage>
        <taxon>Eukaryota</taxon>
        <taxon>Metazoa</taxon>
        <taxon>Ecdysozoa</taxon>
        <taxon>Arthropoda</taxon>
        <taxon>Hexapoda</taxon>
        <taxon>Insecta</taxon>
        <taxon>Pterygota</taxon>
        <taxon>Neoptera</taxon>
        <taxon>Polyneoptera</taxon>
        <taxon>Orthoptera</taxon>
        <taxon>Ensifera</taxon>
        <taxon>Gryllidea</taxon>
        <taxon>Grylloidea</taxon>
        <taxon>Gryllidae</taxon>
        <taxon>Gryllinae</taxon>
        <taxon>Gryllus</taxon>
    </lineage>
</organism>
<feature type="transmembrane region" description="Helical" evidence="9">
    <location>
        <begin position="188"/>
        <end position="214"/>
    </location>
</feature>
<evidence type="ECO:0000256" key="4">
    <source>
        <dbReference type="ARBA" id="ARBA00022692"/>
    </source>
</evidence>
<dbReference type="PANTHER" id="PTHR12246">
    <property type="entry name" value="PALMITOYLTRANSFERASE ZDHHC16"/>
    <property type="match status" value="1"/>
</dbReference>
<feature type="domain" description="SH3" evidence="10">
    <location>
        <begin position="298"/>
        <end position="380"/>
    </location>
</feature>
<comment type="caution">
    <text evidence="11">The sequence shown here is derived from an EMBL/GenBank/DDBJ whole genome shotgun (WGS) entry which is preliminary data.</text>
</comment>
<evidence type="ECO:0000256" key="7">
    <source>
        <dbReference type="ARBA" id="ARBA00023315"/>
    </source>
</evidence>
<evidence type="ECO:0000256" key="2">
    <source>
        <dbReference type="ARBA" id="ARBA00022443"/>
    </source>
</evidence>
<keyword evidence="4 9" id="KW-0812">Transmembrane</keyword>
<evidence type="ECO:0000256" key="9">
    <source>
        <dbReference type="RuleBase" id="RU079119"/>
    </source>
</evidence>
<protein>
    <recommendedName>
        <fullName evidence="9">Palmitoyltransferase</fullName>
        <ecNumber evidence="9">2.3.1.225</ecNumber>
    </recommendedName>
</protein>
<feature type="transmembrane region" description="Helical" evidence="9">
    <location>
        <begin position="144"/>
        <end position="168"/>
    </location>
</feature>
<dbReference type="Pfam" id="PF01529">
    <property type="entry name" value="DHHC"/>
    <property type="match status" value="1"/>
</dbReference>
<keyword evidence="6 9" id="KW-0472">Membrane</keyword>
<dbReference type="GO" id="GO:0019706">
    <property type="term" value="F:protein-cysteine S-palmitoyltransferase activity"/>
    <property type="evidence" value="ECO:0007669"/>
    <property type="project" value="UniProtKB-EC"/>
</dbReference>
<evidence type="ECO:0000256" key="3">
    <source>
        <dbReference type="ARBA" id="ARBA00022679"/>
    </source>
</evidence>
<dbReference type="AlphaFoldDB" id="A0AAN9ZDJ8"/>
<dbReference type="EC" id="2.3.1.225" evidence="9"/>
<keyword evidence="3 9" id="KW-0808">Transferase</keyword>
<comment type="catalytic activity">
    <reaction evidence="9">
        <text>L-cysteinyl-[protein] + hexadecanoyl-CoA = S-hexadecanoyl-L-cysteinyl-[protein] + CoA</text>
        <dbReference type="Rhea" id="RHEA:36683"/>
        <dbReference type="Rhea" id="RHEA-COMP:10131"/>
        <dbReference type="Rhea" id="RHEA-COMP:11032"/>
        <dbReference type="ChEBI" id="CHEBI:29950"/>
        <dbReference type="ChEBI" id="CHEBI:57287"/>
        <dbReference type="ChEBI" id="CHEBI:57379"/>
        <dbReference type="ChEBI" id="CHEBI:74151"/>
        <dbReference type="EC" id="2.3.1.225"/>
    </reaction>
</comment>
<comment type="domain">
    <text evidence="9">The DHHC domain is required for palmitoyltransferase activity.</text>
</comment>
<feature type="transmembrane region" description="Helical" evidence="9">
    <location>
        <begin position="49"/>
        <end position="71"/>
    </location>
</feature>
<reference evidence="11 12" key="1">
    <citation type="submission" date="2024-03" db="EMBL/GenBank/DDBJ databases">
        <title>The genome assembly and annotation of the cricket Gryllus longicercus Weissman &amp; Gray.</title>
        <authorList>
            <person name="Szrajer S."/>
            <person name="Gray D."/>
            <person name="Ylla G."/>
        </authorList>
    </citation>
    <scope>NUCLEOTIDE SEQUENCE [LARGE SCALE GENOMIC DNA]</scope>
    <source>
        <strain evidence="11">DAG 2021-001</strain>
        <tissue evidence="11">Whole body minus gut</tissue>
    </source>
</reference>
<dbReference type="InterPro" id="IPR039859">
    <property type="entry name" value="PFA4/ZDH16/20/ERF2-like"/>
</dbReference>
<gene>
    <name evidence="11" type="ORF">R5R35_002409</name>
</gene>
<evidence type="ECO:0000256" key="1">
    <source>
        <dbReference type="ARBA" id="ARBA00004141"/>
    </source>
</evidence>
<keyword evidence="2 8" id="KW-0728">SH3 domain</keyword>
<evidence type="ECO:0000256" key="8">
    <source>
        <dbReference type="PROSITE-ProRule" id="PRU00192"/>
    </source>
</evidence>
<accession>A0AAN9ZDJ8</accession>